<evidence type="ECO:0000313" key="2">
    <source>
        <dbReference type="Proteomes" id="UP000005222"/>
    </source>
</evidence>
<organism evidence="1 2">
    <name type="scientific">Pichia sorbitophila (strain ATCC MYA-4447 / BCRC 22081 / CBS 7064 / NBRC 10061 / NRRL Y-12695)</name>
    <name type="common">Hybrid yeast</name>
    <dbReference type="NCBI Taxonomy" id="559304"/>
    <lineage>
        <taxon>Eukaryota</taxon>
        <taxon>Fungi</taxon>
        <taxon>Dikarya</taxon>
        <taxon>Ascomycota</taxon>
        <taxon>Saccharomycotina</taxon>
        <taxon>Pichiomycetes</taxon>
        <taxon>Debaryomycetaceae</taxon>
        <taxon>Millerozyma</taxon>
    </lineage>
</organism>
<name>G8YPQ3_PICSO</name>
<protein>
    <submittedName>
        <fullName evidence="1">Piso0_000664 protein</fullName>
    </submittedName>
</protein>
<dbReference type="AlphaFoldDB" id="G8YPQ3"/>
<keyword evidence="2" id="KW-1185">Reference proteome</keyword>
<dbReference type="EMBL" id="FO082056">
    <property type="protein sequence ID" value="CCE78638.1"/>
    <property type="molecule type" value="Genomic_DNA"/>
</dbReference>
<gene>
    <name evidence="1" type="primary">Piso0_000664</name>
    <name evidence="1" type="ORF">GNLVRS01_PISO0D01433g</name>
</gene>
<dbReference type="HOGENOM" id="CLU_715708_0_0_1"/>
<dbReference type="Proteomes" id="UP000005222">
    <property type="component" value="Chromosome D"/>
</dbReference>
<evidence type="ECO:0000313" key="1">
    <source>
        <dbReference type="EMBL" id="CCE78638.1"/>
    </source>
</evidence>
<proteinExistence type="predicted"/>
<dbReference type="OMA" id="YERIVWR"/>
<dbReference type="eggNOG" id="ENOG502RPUT">
    <property type="taxonomic scope" value="Eukaryota"/>
</dbReference>
<dbReference type="OrthoDB" id="4005225at2759"/>
<dbReference type="InParanoid" id="G8YPQ3"/>
<sequence>MMSKNRQIVSPFGSSTKVISKSVFTCRVRNINRSYSSDNKQKDKNLTSKEHDEENILIADALNLLSPRVEKRISFDYKPSLLQSLRSTTDDKHDEVKNFMHYEMPKTDTKKHLNNLISGLSALSQVPKASNLKHINVIDCSPSEIRNYIKGETREDSVLEVMRLLYYRNSLNFQVAIEILLHRSVKDLSKLPFNIKDITSDSLKGWKHENIIQFHILLMKKYHDLKQPEKIVENLQENFWQEYLPMIKMSKLSPFYERIVWKFYFEHLNETDSHGQLREEYFIKDLNSLKSSFLIWESSLQRSSEIAQEALKFHQSILNPFQRTFLALCSNPICRSIVSQEIDNSTSRNSTAKSKTLSRLKKLSHKYKIYSISNLSSKTSLADKAALYSFIREMESEILDILVSNQSISNPQDQASLTILLKELRSIRDANLKNANPETREDGIMREFSQWSKSIWAMNK</sequence>
<reference evidence="1 2" key="1">
    <citation type="journal article" date="2012" name="G3 (Bethesda)">
        <title>Pichia sorbitophila, an interspecies yeast hybrid reveals early steps of genome resolution following polyploidization.</title>
        <authorList>
            <person name="Leh Louis V."/>
            <person name="Despons L."/>
            <person name="Friedrich A."/>
            <person name="Martin T."/>
            <person name="Durrens P."/>
            <person name="Casaregola S."/>
            <person name="Neuveglise C."/>
            <person name="Fairhead C."/>
            <person name="Marck C."/>
            <person name="Cruz J.A."/>
            <person name="Straub M.L."/>
            <person name="Kugler V."/>
            <person name="Sacerdot C."/>
            <person name="Uzunov Z."/>
            <person name="Thierry A."/>
            <person name="Weiss S."/>
            <person name="Bleykasten C."/>
            <person name="De Montigny J."/>
            <person name="Jacques N."/>
            <person name="Jung P."/>
            <person name="Lemaire M."/>
            <person name="Mallet S."/>
            <person name="Morel G."/>
            <person name="Richard G.F."/>
            <person name="Sarkar A."/>
            <person name="Savel G."/>
            <person name="Schacherer J."/>
            <person name="Seret M.L."/>
            <person name="Talla E."/>
            <person name="Samson G."/>
            <person name="Jubin C."/>
            <person name="Poulain J."/>
            <person name="Vacherie B."/>
            <person name="Barbe V."/>
            <person name="Pelletier E."/>
            <person name="Sherman D.J."/>
            <person name="Westhof E."/>
            <person name="Weissenbach J."/>
            <person name="Baret P.V."/>
            <person name="Wincker P."/>
            <person name="Gaillardin C."/>
            <person name="Dujon B."/>
            <person name="Souciet J.L."/>
        </authorList>
    </citation>
    <scope>NUCLEOTIDE SEQUENCE [LARGE SCALE GENOMIC DNA]</scope>
    <source>
        <strain evidence="2">ATCC MYA-4447 / BCRC 22081 / CBS 7064 / NBRC 10061 / NRRL Y-12695</strain>
    </source>
</reference>
<accession>G8YPQ3</accession>